<dbReference type="RefSeq" id="WP_006861117.1">
    <property type="nucleotide sequence ID" value="NZ_ACCL02000005.1"/>
</dbReference>
<dbReference type="PANTHER" id="PTHR30419:SF8">
    <property type="entry name" value="NITROGEN ASSIMILATION TRANSCRIPTIONAL ACTIVATOR-RELATED"/>
    <property type="match status" value="1"/>
</dbReference>
<evidence type="ECO:0000313" key="7">
    <source>
        <dbReference type="Proteomes" id="UP000005561"/>
    </source>
</evidence>
<evidence type="ECO:0000313" key="6">
    <source>
        <dbReference type="EMBL" id="EET61639.1"/>
    </source>
</evidence>
<evidence type="ECO:0000256" key="1">
    <source>
        <dbReference type="ARBA" id="ARBA00009437"/>
    </source>
</evidence>
<comment type="similarity">
    <text evidence="1">Belongs to the LysR transcriptional regulatory family.</text>
</comment>
<dbReference type="InterPro" id="IPR000847">
    <property type="entry name" value="LysR_HTH_N"/>
</dbReference>
<dbReference type="GO" id="GO:0005829">
    <property type="term" value="C:cytosol"/>
    <property type="evidence" value="ECO:0007669"/>
    <property type="project" value="TreeGrafter"/>
</dbReference>
<keyword evidence="2" id="KW-0805">Transcription regulation</keyword>
<keyword evidence="4" id="KW-0804">Transcription</keyword>
<dbReference type="Proteomes" id="UP000005561">
    <property type="component" value="Unassembled WGS sequence"/>
</dbReference>
<evidence type="ECO:0000256" key="3">
    <source>
        <dbReference type="ARBA" id="ARBA00023125"/>
    </source>
</evidence>
<dbReference type="FunFam" id="1.10.10.10:FF:000001">
    <property type="entry name" value="LysR family transcriptional regulator"/>
    <property type="match status" value="1"/>
</dbReference>
<comment type="caution">
    <text evidence="6">The sequence shown here is derived from an EMBL/GenBank/DDBJ whole genome shotgun (WGS) entry which is preliminary data.</text>
</comment>
<accession>C6LCH5</accession>
<evidence type="ECO:0000259" key="5">
    <source>
        <dbReference type="PROSITE" id="PS50931"/>
    </source>
</evidence>
<dbReference type="AlphaFoldDB" id="C6LCH5"/>
<evidence type="ECO:0000256" key="2">
    <source>
        <dbReference type="ARBA" id="ARBA00023015"/>
    </source>
</evidence>
<dbReference type="Gene3D" id="1.10.10.10">
    <property type="entry name" value="Winged helix-like DNA-binding domain superfamily/Winged helix DNA-binding domain"/>
    <property type="match status" value="1"/>
</dbReference>
<dbReference type="SUPFAM" id="SSF46785">
    <property type="entry name" value="Winged helix' DNA-binding domain"/>
    <property type="match status" value="1"/>
</dbReference>
<dbReference type="Gene3D" id="3.40.190.290">
    <property type="match status" value="1"/>
</dbReference>
<organism evidence="6 7">
    <name type="scientific">Marvinbryantia formatexigens DSM 14469</name>
    <dbReference type="NCBI Taxonomy" id="478749"/>
    <lineage>
        <taxon>Bacteria</taxon>
        <taxon>Bacillati</taxon>
        <taxon>Bacillota</taxon>
        <taxon>Clostridia</taxon>
        <taxon>Lachnospirales</taxon>
        <taxon>Lachnospiraceae</taxon>
        <taxon>Marvinbryantia</taxon>
    </lineage>
</organism>
<dbReference type="STRING" id="168384.SAMN05660368_00132"/>
<dbReference type="EMBL" id="ACCL02000005">
    <property type="protein sequence ID" value="EET61639.1"/>
    <property type="molecule type" value="Genomic_DNA"/>
</dbReference>
<feature type="domain" description="HTH lysR-type" evidence="5">
    <location>
        <begin position="9"/>
        <end position="60"/>
    </location>
</feature>
<dbReference type="GO" id="GO:0003677">
    <property type="term" value="F:DNA binding"/>
    <property type="evidence" value="ECO:0007669"/>
    <property type="project" value="UniProtKB-KW"/>
</dbReference>
<dbReference type="PROSITE" id="PS50931">
    <property type="entry name" value="HTH_LYSR"/>
    <property type="match status" value="1"/>
</dbReference>
<evidence type="ECO:0000256" key="4">
    <source>
        <dbReference type="ARBA" id="ARBA00023163"/>
    </source>
</evidence>
<keyword evidence="3" id="KW-0238">DNA-binding</keyword>
<name>C6LCH5_9FIRM</name>
<protein>
    <submittedName>
        <fullName evidence="6">LysR substrate binding domain protein</fullName>
    </submittedName>
</protein>
<dbReference type="OrthoDB" id="9778774at2"/>
<sequence length="299" mass="33573">MYISYDYYRVFYYVARYRSFTQAANILLNNQPNVTRTIKNLERELGCTLFVRSSRGVSLTPEGEKLYAHVRIAAEHIQEGEQELLLDRGLQSGVVSIGASEVALHCLLLPVLKQFRELYPGIRLRVSNYSTPQAVDALKNGLVDFAVVTTPADTSPQMKLSVLRTLREQAICGPAFAHLAGRKISLAELAQYPVICLGTQTKTYALYHDWFLQHHLTLAPDIEAATADQILPMVKNNLGIGFVPEEFLKNETEGEGIRRLQLAEEVPERAICLIRHTEHPLSIAAAKLEQVLLEKERTS</sequence>
<dbReference type="InterPro" id="IPR050950">
    <property type="entry name" value="HTH-type_LysR_regulators"/>
</dbReference>
<dbReference type="eggNOG" id="COG0583">
    <property type="taxonomic scope" value="Bacteria"/>
</dbReference>
<dbReference type="CDD" id="cd05466">
    <property type="entry name" value="PBP2_LTTR_substrate"/>
    <property type="match status" value="1"/>
</dbReference>
<dbReference type="SUPFAM" id="SSF53850">
    <property type="entry name" value="Periplasmic binding protein-like II"/>
    <property type="match status" value="1"/>
</dbReference>
<gene>
    <name evidence="6" type="ORF">BRYFOR_06322</name>
</gene>
<dbReference type="InterPro" id="IPR036388">
    <property type="entry name" value="WH-like_DNA-bd_sf"/>
</dbReference>
<dbReference type="Pfam" id="PF00126">
    <property type="entry name" value="HTH_1"/>
    <property type="match status" value="1"/>
</dbReference>
<dbReference type="GO" id="GO:0003700">
    <property type="term" value="F:DNA-binding transcription factor activity"/>
    <property type="evidence" value="ECO:0007669"/>
    <property type="project" value="InterPro"/>
</dbReference>
<reference evidence="6" key="1">
    <citation type="submission" date="2009-07" db="EMBL/GenBank/DDBJ databases">
        <authorList>
            <person name="Weinstock G."/>
            <person name="Sodergren E."/>
            <person name="Clifton S."/>
            <person name="Fulton L."/>
            <person name="Fulton B."/>
            <person name="Courtney L."/>
            <person name="Fronick C."/>
            <person name="Harrison M."/>
            <person name="Strong C."/>
            <person name="Farmer C."/>
            <person name="Delahaunty K."/>
            <person name="Markovic C."/>
            <person name="Hall O."/>
            <person name="Minx P."/>
            <person name="Tomlinson C."/>
            <person name="Mitreva M."/>
            <person name="Nelson J."/>
            <person name="Hou S."/>
            <person name="Wollam A."/>
            <person name="Pepin K.H."/>
            <person name="Johnson M."/>
            <person name="Bhonagiri V."/>
            <person name="Nash W.E."/>
            <person name="Warren W."/>
            <person name="Chinwalla A."/>
            <person name="Mardis E.R."/>
            <person name="Wilson R.K."/>
        </authorList>
    </citation>
    <scope>NUCLEOTIDE SEQUENCE [LARGE SCALE GENOMIC DNA]</scope>
    <source>
        <strain evidence="6">DSM 14469</strain>
    </source>
</reference>
<dbReference type="PANTHER" id="PTHR30419">
    <property type="entry name" value="HTH-TYPE TRANSCRIPTIONAL REGULATOR YBHD"/>
    <property type="match status" value="1"/>
</dbReference>
<dbReference type="PRINTS" id="PR00039">
    <property type="entry name" value="HTHLYSR"/>
</dbReference>
<keyword evidence="7" id="KW-1185">Reference proteome</keyword>
<dbReference type="InterPro" id="IPR036390">
    <property type="entry name" value="WH_DNA-bd_sf"/>
</dbReference>
<dbReference type="Pfam" id="PF03466">
    <property type="entry name" value="LysR_substrate"/>
    <property type="match status" value="1"/>
</dbReference>
<dbReference type="InterPro" id="IPR005119">
    <property type="entry name" value="LysR_subst-bd"/>
</dbReference>
<proteinExistence type="inferred from homology"/>